<comment type="similarity">
    <text evidence="1">Belongs to the LysR transcriptional regulatory family.</text>
</comment>
<dbReference type="SUPFAM" id="SSF46785">
    <property type="entry name" value="Winged helix' DNA-binding domain"/>
    <property type="match status" value="1"/>
</dbReference>
<name>A0A5B2XAL7_9PSEU</name>
<reference evidence="6 7" key="1">
    <citation type="submission" date="2019-09" db="EMBL/GenBank/DDBJ databases">
        <title>Goodfellowia gen. nov., a new genus of the Pseudonocardineae related to Actinoalloteichus, containing Goodfellowia coeruleoviolacea gen. nov., comb. nov. gen. nov., comb. nov.</title>
        <authorList>
            <person name="Labeda D."/>
        </authorList>
    </citation>
    <scope>NUCLEOTIDE SEQUENCE [LARGE SCALE GENOMIC DNA]</scope>
    <source>
        <strain evidence="6 7">AN110305</strain>
    </source>
</reference>
<accession>A0A5B2XAL7</accession>
<dbReference type="PRINTS" id="PR00039">
    <property type="entry name" value="HTHLYSR"/>
</dbReference>
<evidence type="ECO:0000259" key="5">
    <source>
        <dbReference type="PROSITE" id="PS50931"/>
    </source>
</evidence>
<dbReference type="RefSeq" id="WP_149851109.1">
    <property type="nucleotide sequence ID" value="NZ_VUOB01000035.1"/>
</dbReference>
<dbReference type="Pfam" id="PF03466">
    <property type="entry name" value="LysR_substrate"/>
    <property type="match status" value="1"/>
</dbReference>
<evidence type="ECO:0000256" key="1">
    <source>
        <dbReference type="ARBA" id="ARBA00009437"/>
    </source>
</evidence>
<dbReference type="InterPro" id="IPR036388">
    <property type="entry name" value="WH-like_DNA-bd_sf"/>
</dbReference>
<keyword evidence="7" id="KW-1185">Reference proteome</keyword>
<evidence type="ECO:0000256" key="4">
    <source>
        <dbReference type="ARBA" id="ARBA00023163"/>
    </source>
</evidence>
<comment type="caution">
    <text evidence="6">The sequence shown here is derived from an EMBL/GenBank/DDBJ whole genome shotgun (WGS) entry which is preliminary data.</text>
</comment>
<organism evidence="6 7">
    <name type="scientific">Solihabitans fulvus</name>
    <dbReference type="NCBI Taxonomy" id="1892852"/>
    <lineage>
        <taxon>Bacteria</taxon>
        <taxon>Bacillati</taxon>
        <taxon>Actinomycetota</taxon>
        <taxon>Actinomycetes</taxon>
        <taxon>Pseudonocardiales</taxon>
        <taxon>Pseudonocardiaceae</taxon>
        <taxon>Solihabitans</taxon>
    </lineage>
</organism>
<sequence length="299" mass="32111">MQMELLRTFLAAHRAGSFTKAARQLGISQPAVTAQIRSLEKTLGKPLFKRVPQGAVPTPVGQELARRIETHVDALEIALQRSIEPQTLGSHTLYVGGPTELVTVRLLPALADLIRDGLRLRITLGMPDDLLSGLATSKLDLVVSTVRPRRRGIVATPLMDEEFALVAAPEIAEQVSAERLAAEGASALEGFPLLAYAESLPVLRHYWLTVFEHPPEVSAAVVVPDLRGVLSAVAAGAGISVLPTYLCSAALESGEIVPLHMPEVPPINTLYLATRAGALASPHLDVVRSHLLMKAQVWR</sequence>
<evidence type="ECO:0000256" key="3">
    <source>
        <dbReference type="ARBA" id="ARBA00023125"/>
    </source>
</evidence>
<dbReference type="CDD" id="cd05466">
    <property type="entry name" value="PBP2_LTTR_substrate"/>
    <property type="match status" value="1"/>
</dbReference>
<keyword evidence="3" id="KW-0238">DNA-binding</keyword>
<dbReference type="GO" id="GO:0003700">
    <property type="term" value="F:DNA-binding transcription factor activity"/>
    <property type="evidence" value="ECO:0007669"/>
    <property type="project" value="InterPro"/>
</dbReference>
<evidence type="ECO:0000313" key="6">
    <source>
        <dbReference type="EMBL" id="KAA2260647.1"/>
    </source>
</evidence>
<dbReference type="EMBL" id="VUOB01000035">
    <property type="protein sequence ID" value="KAA2260647.1"/>
    <property type="molecule type" value="Genomic_DNA"/>
</dbReference>
<dbReference type="PROSITE" id="PS50931">
    <property type="entry name" value="HTH_LYSR"/>
    <property type="match status" value="1"/>
</dbReference>
<gene>
    <name evidence="6" type="ORF">F0L68_19810</name>
</gene>
<keyword evidence="4" id="KW-0804">Transcription</keyword>
<dbReference type="InterPro" id="IPR005119">
    <property type="entry name" value="LysR_subst-bd"/>
</dbReference>
<feature type="domain" description="HTH lysR-type" evidence="5">
    <location>
        <begin position="1"/>
        <end position="58"/>
    </location>
</feature>
<dbReference type="Pfam" id="PF00126">
    <property type="entry name" value="HTH_1"/>
    <property type="match status" value="1"/>
</dbReference>
<dbReference type="Proteomes" id="UP000323454">
    <property type="component" value="Unassembled WGS sequence"/>
</dbReference>
<evidence type="ECO:0000256" key="2">
    <source>
        <dbReference type="ARBA" id="ARBA00023015"/>
    </source>
</evidence>
<dbReference type="OrthoDB" id="8417889at2"/>
<dbReference type="PANTHER" id="PTHR30126">
    <property type="entry name" value="HTH-TYPE TRANSCRIPTIONAL REGULATOR"/>
    <property type="match status" value="1"/>
</dbReference>
<dbReference type="PANTHER" id="PTHR30126:SF39">
    <property type="entry name" value="HTH-TYPE TRANSCRIPTIONAL REGULATOR CYSL"/>
    <property type="match status" value="1"/>
</dbReference>
<dbReference type="Gene3D" id="3.40.190.290">
    <property type="match status" value="1"/>
</dbReference>
<dbReference type="InterPro" id="IPR000847">
    <property type="entry name" value="LysR_HTH_N"/>
</dbReference>
<dbReference type="InterPro" id="IPR036390">
    <property type="entry name" value="WH_DNA-bd_sf"/>
</dbReference>
<proteinExistence type="inferred from homology"/>
<reference evidence="6 7" key="2">
    <citation type="submission" date="2019-09" db="EMBL/GenBank/DDBJ databases">
        <authorList>
            <person name="Jin C."/>
        </authorList>
    </citation>
    <scope>NUCLEOTIDE SEQUENCE [LARGE SCALE GENOMIC DNA]</scope>
    <source>
        <strain evidence="6 7">AN110305</strain>
    </source>
</reference>
<dbReference type="AlphaFoldDB" id="A0A5B2XAL7"/>
<dbReference type="Gene3D" id="1.10.10.10">
    <property type="entry name" value="Winged helix-like DNA-binding domain superfamily/Winged helix DNA-binding domain"/>
    <property type="match status" value="1"/>
</dbReference>
<keyword evidence="2" id="KW-0805">Transcription regulation</keyword>
<evidence type="ECO:0000313" key="7">
    <source>
        <dbReference type="Proteomes" id="UP000323454"/>
    </source>
</evidence>
<dbReference type="SUPFAM" id="SSF53850">
    <property type="entry name" value="Periplasmic binding protein-like II"/>
    <property type="match status" value="1"/>
</dbReference>
<dbReference type="GO" id="GO:0000976">
    <property type="term" value="F:transcription cis-regulatory region binding"/>
    <property type="evidence" value="ECO:0007669"/>
    <property type="project" value="TreeGrafter"/>
</dbReference>
<protein>
    <submittedName>
        <fullName evidence="6">LysR family transcriptional regulator</fullName>
    </submittedName>
</protein>